<gene>
    <name evidence="1" type="ORF">LCGC14_0860700</name>
</gene>
<reference evidence="1" key="1">
    <citation type="journal article" date="2015" name="Nature">
        <title>Complex archaea that bridge the gap between prokaryotes and eukaryotes.</title>
        <authorList>
            <person name="Spang A."/>
            <person name="Saw J.H."/>
            <person name="Jorgensen S.L."/>
            <person name="Zaremba-Niedzwiedzka K."/>
            <person name="Martijn J."/>
            <person name="Lind A.E."/>
            <person name="van Eijk R."/>
            <person name="Schleper C."/>
            <person name="Guy L."/>
            <person name="Ettema T.J."/>
        </authorList>
    </citation>
    <scope>NUCLEOTIDE SEQUENCE</scope>
</reference>
<sequence length="79" mass="9265">MTKRKLFPDPFRLDRDWMDVAERRTFERMKEAGRISFFRTKPCAGPGCDHDVPKVKEKLYCSAKCRKAVLEARKDIAES</sequence>
<organism evidence="1">
    <name type="scientific">marine sediment metagenome</name>
    <dbReference type="NCBI Taxonomy" id="412755"/>
    <lineage>
        <taxon>unclassified sequences</taxon>
        <taxon>metagenomes</taxon>
        <taxon>ecological metagenomes</taxon>
    </lineage>
</organism>
<comment type="caution">
    <text evidence="1">The sequence shown here is derived from an EMBL/GenBank/DDBJ whole genome shotgun (WGS) entry which is preliminary data.</text>
</comment>
<protein>
    <submittedName>
        <fullName evidence="1">Uncharacterized protein</fullName>
    </submittedName>
</protein>
<dbReference type="AlphaFoldDB" id="A0A0F9PSY0"/>
<dbReference type="EMBL" id="LAZR01002612">
    <property type="protein sequence ID" value="KKN27807.1"/>
    <property type="molecule type" value="Genomic_DNA"/>
</dbReference>
<name>A0A0F9PSY0_9ZZZZ</name>
<proteinExistence type="predicted"/>
<evidence type="ECO:0000313" key="1">
    <source>
        <dbReference type="EMBL" id="KKN27807.1"/>
    </source>
</evidence>
<accession>A0A0F9PSY0</accession>